<sequence length="418" mass="46566">MNSQYYEIKNKYIQLTHRQGGVVYEPVRQEERAGTGIVLMHSDGDYYGFIPAPELAKRGFTVVASNVGESRGPFEDKLEDVGRALEYMQSYEGIQRTVLLGHSGGATLMSAYQAVAENGVSIFQDEHRIVKMRDMKKLPQADAVMLLDSNWGNGVMTLVSLEPGITAQTSSRSLKPGFDLFDPKNGFHPEGSRYSDEFVANYHKAQEERNNALIAYALERLEQIEAGAGDFDDDEPFIIAGGSQIAPNNKLFPQDIRYLSHTQEKYDLIHADAAVTNEVICSLRSPHFDKNMVTMNKFATDITTIRTYLTCSCVRTKGFGYDSTHMSGIDWDSSFSCTPGNIRHVRVPLLIMGMTGSYEFLAAEEIYKQAPGKDKTIAFVEGASHNFTPQEDAKGYPFGDTVKNCFDYIAVWLDKLGA</sequence>
<keyword evidence="2" id="KW-1185">Reference proteome</keyword>
<comment type="caution">
    <text evidence="1">The sequence shown here is derived from an EMBL/GenBank/DDBJ whole genome shotgun (WGS) entry which is preliminary data.</text>
</comment>
<evidence type="ECO:0000313" key="2">
    <source>
        <dbReference type="Proteomes" id="UP000245845"/>
    </source>
</evidence>
<proteinExistence type="predicted"/>
<evidence type="ECO:0000313" key="1">
    <source>
        <dbReference type="EMBL" id="PWJ29892.1"/>
    </source>
</evidence>
<dbReference type="Gene3D" id="3.40.50.1820">
    <property type="entry name" value="alpha/beta hydrolase"/>
    <property type="match status" value="1"/>
</dbReference>
<dbReference type="SUPFAM" id="SSF53474">
    <property type="entry name" value="alpha/beta-Hydrolases"/>
    <property type="match status" value="1"/>
</dbReference>
<dbReference type="OrthoDB" id="2062670at2"/>
<dbReference type="RefSeq" id="WP_109731022.1">
    <property type="nucleotide sequence ID" value="NZ_BAAACK010000018.1"/>
</dbReference>
<name>A0A2Y9BDM6_9FIRM</name>
<evidence type="ECO:0008006" key="3">
    <source>
        <dbReference type="Google" id="ProtNLM"/>
    </source>
</evidence>
<dbReference type="EMBL" id="QGDL01000005">
    <property type="protein sequence ID" value="PWJ29892.1"/>
    <property type="molecule type" value="Genomic_DNA"/>
</dbReference>
<organism evidence="1 2">
    <name type="scientific">Faecalicatena orotica</name>
    <dbReference type="NCBI Taxonomy" id="1544"/>
    <lineage>
        <taxon>Bacteria</taxon>
        <taxon>Bacillati</taxon>
        <taxon>Bacillota</taxon>
        <taxon>Clostridia</taxon>
        <taxon>Lachnospirales</taxon>
        <taxon>Lachnospiraceae</taxon>
        <taxon>Faecalicatena</taxon>
    </lineage>
</organism>
<accession>A0A2Y9BDM6</accession>
<dbReference type="AlphaFoldDB" id="A0A2Y9BDM6"/>
<protein>
    <recommendedName>
        <fullName evidence="3">Alpha/beta hydrolase</fullName>
    </recommendedName>
</protein>
<dbReference type="InterPro" id="IPR029058">
    <property type="entry name" value="AB_hydrolase_fold"/>
</dbReference>
<dbReference type="Proteomes" id="UP000245845">
    <property type="component" value="Unassembled WGS sequence"/>
</dbReference>
<reference evidence="1 2" key="1">
    <citation type="submission" date="2018-05" db="EMBL/GenBank/DDBJ databases">
        <title>The Hungate 1000. A catalogue of reference genomes from the rumen microbiome.</title>
        <authorList>
            <person name="Kelly W."/>
        </authorList>
    </citation>
    <scope>NUCLEOTIDE SEQUENCE [LARGE SCALE GENOMIC DNA]</scope>
    <source>
        <strain evidence="1 2">NLAE-zl-C242</strain>
    </source>
</reference>
<gene>
    <name evidence="1" type="ORF">A8806_105195</name>
</gene>